<dbReference type="EMBL" id="DAKRPA010000102">
    <property type="protein sequence ID" value="DAZ98602.1"/>
    <property type="molecule type" value="Genomic_DNA"/>
</dbReference>
<reference evidence="2" key="2">
    <citation type="journal article" date="2023" name="Microbiol Resour">
        <title>Decontamination and Annotation of the Draft Genome Sequence of the Oomycete Lagenidium giganteum ARSEF 373.</title>
        <authorList>
            <person name="Morgan W.R."/>
            <person name="Tartar A."/>
        </authorList>
    </citation>
    <scope>NUCLEOTIDE SEQUENCE</scope>
    <source>
        <strain evidence="2">ARSEF 373</strain>
    </source>
</reference>
<gene>
    <name evidence="2" type="ORF">N0F65_001021</name>
</gene>
<proteinExistence type="predicted"/>
<name>A0AAV2YU93_9STRA</name>
<keyword evidence="3" id="KW-1185">Reference proteome</keyword>
<feature type="compositionally biased region" description="Polar residues" evidence="1">
    <location>
        <begin position="168"/>
        <end position="181"/>
    </location>
</feature>
<dbReference type="AlphaFoldDB" id="A0AAV2YU93"/>
<feature type="region of interest" description="Disordered" evidence="1">
    <location>
        <begin position="151"/>
        <end position="181"/>
    </location>
</feature>
<evidence type="ECO:0000313" key="2">
    <source>
        <dbReference type="EMBL" id="DAZ98602.1"/>
    </source>
</evidence>
<protein>
    <recommendedName>
        <fullName evidence="4">Reverse transcriptase</fullName>
    </recommendedName>
</protein>
<dbReference type="PANTHER" id="PTHR19446">
    <property type="entry name" value="REVERSE TRANSCRIPTASES"/>
    <property type="match status" value="1"/>
</dbReference>
<accession>A0AAV2YU93</accession>
<evidence type="ECO:0008006" key="4">
    <source>
        <dbReference type="Google" id="ProtNLM"/>
    </source>
</evidence>
<evidence type="ECO:0000313" key="3">
    <source>
        <dbReference type="Proteomes" id="UP001146120"/>
    </source>
</evidence>
<comment type="caution">
    <text evidence="2">The sequence shown here is derived from an EMBL/GenBank/DDBJ whole genome shotgun (WGS) entry which is preliminary data.</text>
</comment>
<sequence length="181" mass="20355">MAVNHVCPTHGHSSHHVLAPTLQASTTAHDATEYTVQDITPDEVRWSIRKCKRKKATGPDRLTNDFYRNLEEDLVPLLTTVLNACLHSGHIPPSFLQASIFPLKKVVAPFTGLDFRPLAMLNTDYKVFTRILAKRTRPQLKPLIHPDSYQGEAYTLPSADSHKPNKQPRVTQRTSTHAAFK</sequence>
<dbReference type="Proteomes" id="UP001146120">
    <property type="component" value="Unassembled WGS sequence"/>
</dbReference>
<evidence type="ECO:0000256" key="1">
    <source>
        <dbReference type="SAM" id="MobiDB-lite"/>
    </source>
</evidence>
<reference evidence="2" key="1">
    <citation type="submission" date="2022-11" db="EMBL/GenBank/DDBJ databases">
        <authorList>
            <person name="Morgan W.R."/>
            <person name="Tartar A."/>
        </authorList>
    </citation>
    <scope>NUCLEOTIDE SEQUENCE</scope>
    <source>
        <strain evidence="2">ARSEF 373</strain>
    </source>
</reference>
<organism evidence="2 3">
    <name type="scientific">Lagenidium giganteum</name>
    <dbReference type="NCBI Taxonomy" id="4803"/>
    <lineage>
        <taxon>Eukaryota</taxon>
        <taxon>Sar</taxon>
        <taxon>Stramenopiles</taxon>
        <taxon>Oomycota</taxon>
        <taxon>Peronosporomycetes</taxon>
        <taxon>Pythiales</taxon>
        <taxon>Pythiaceae</taxon>
    </lineage>
</organism>